<dbReference type="Gene3D" id="3.30.200.20">
    <property type="entry name" value="Phosphorylase Kinase, domain 1"/>
    <property type="match status" value="1"/>
</dbReference>
<evidence type="ECO:0000256" key="6">
    <source>
        <dbReference type="SAM" id="MobiDB-lite"/>
    </source>
</evidence>
<dbReference type="Gene3D" id="1.10.510.10">
    <property type="entry name" value="Transferase(Phosphotransferase) domain 1"/>
    <property type="match status" value="1"/>
</dbReference>
<feature type="domain" description="Protein kinase" evidence="7">
    <location>
        <begin position="905"/>
        <end position="1212"/>
    </location>
</feature>
<dbReference type="SUPFAM" id="SSF51735">
    <property type="entry name" value="NAD(P)-binding Rossmann-fold domains"/>
    <property type="match status" value="1"/>
</dbReference>
<dbReference type="InterPro" id="IPR051638">
    <property type="entry name" value="CTBP_dehydrogenase"/>
</dbReference>
<dbReference type="Gene3D" id="3.40.50.720">
    <property type="entry name" value="NAD(P)-binding Rossmann-like Domain"/>
    <property type="match status" value="2"/>
</dbReference>
<dbReference type="GO" id="GO:0051287">
    <property type="term" value="F:NAD binding"/>
    <property type="evidence" value="ECO:0007669"/>
    <property type="project" value="InterPro"/>
</dbReference>
<feature type="region of interest" description="Disordered" evidence="6">
    <location>
        <begin position="1"/>
        <end position="35"/>
    </location>
</feature>
<reference evidence="9" key="1">
    <citation type="submission" date="2020-09" db="EMBL/GenBank/DDBJ databases">
        <authorList>
            <person name="Kikuchi T."/>
        </authorList>
    </citation>
    <scope>NUCLEOTIDE SEQUENCE</scope>
    <source>
        <strain evidence="9">Ka4C1</strain>
    </source>
</reference>
<dbReference type="GO" id="GO:0001221">
    <property type="term" value="F:transcription coregulator binding"/>
    <property type="evidence" value="ECO:0007669"/>
    <property type="project" value="TreeGrafter"/>
</dbReference>
<dbReference type="GO" id="GO:0008270">
    <property type="term" value="F:zinc ion binding"/>
    <property type="evidence" value="ECO:0007669"/>
    <property type="project" value="UniProtKB-KW"/>
</dbReference>
<dbReference type="GO" id="GO:0016616">
    <property type="term" value="F:oxidoreductase activity, acting on the CH-OH group of donors, NAD or NADP as acceptor"/>
    <property type="evidence" value="ECO:0007669"/>
    <property type="project" value="InterPro"/>
</dbReference>
<keyword evidence="3" id="KW-0862">Zinc</keyword>
<evidence type="ECO:0000256" key="4">
    <source>
        <dbReference type="ARBA" id="ARBA00023125"/>
    </source>
</evidence>
<dbReference type="SMR" id="A0A7I8WJ74"/>
<dbReference type="GO" id="GO:0005524">
    <property type="term" value="F:ATP binding"/>
    <property type="evidence" value="ECO:0007669"/>
    <property type="project" value="InterPro"/>
</dbReference>
<dbReference type="AlphaFoldDB" id="A0A7I8WJ74"/>
<keyword evidence="2 5" id="KW-0863">Zinc-finger</keyword>
<dbReference type="Pfam" id="PF02826">
    <property type="entry name" value="2-Hacid_dh_C"/>
    <property type="match status" value="1"/>
</dbReference>
<feature type="compositionally biased region" description="Polar residues" evidence="6">
    <location>
        <begin position="1229"/>
        <end position="1250"/>
    </location>
</feature>
<dbReference type="GO" id="GO:0140297">
    <property type="term" value="F:DNA-binding transcription factor binding"/>
    <property type="evidence" value="ECO:0007669"/>
    <property type="project" value="TreeGrafter"/>
</dbReference>
<dbReference type="InterPro" id="IPR000719">
    <property type="entry name" value="Prot_kinase_dom"/>
</dbReference>
<evidence type="ECO:0000256" key="1">
    <source>
        <dbReference type="ARBA" id="ARBA00022723"/>
    </source>
</evidence>
<feature type="region of interest" description="Disordered" evidence="6">
    <location>
        <begin position="690"/>
        <end position="754"/>
    </location>
</feature>
<organism evidence="9 10">
    <name type="scientific">Bursaphelenchus xylophilus</name>
    <name type="common">Pinewood nematode worm</name>
    <name type="synonym">Aphelenchoides xylophilus</name>
    <dbReference type="NCBI Taxonomy" id="6326"/>
    <lineage>
        <taxon>Eukaryota</taxon>
        <taxon>Metazoa</taxon>
        <taxon>Ecdysozoa</taxon>
        <taxon>Nematoda</taxon>
        <taxon>Chromadorea</taxon>
        <taxon>Rhabditida</taxon>
        <taxon>Tylenchina</taxon>
        <taxon>Tylenchomorpha</taxon>
        <taxon>Aphelenchoidea</taxon>
        <taxon>Aphelenchoididae</taxon>
        <taxon>Bursaphelenchus</taxon>
    </lineage>
</organism>
<evidence type="ECO:0000313" key="10">
    <source>
        <dbReference type="Proteomes" id="UP000659654"/>
    </source>
</evidence>
<dbReference type="GO" id="GO:0006357">
    <property type="term" value="P:regulation of transcription by RNA polymerase II"/>
    <property type="evidence" value="ECO:0007669"/>
    <property type="project" value="TreeGrafter"/>
</dbReference>
<dbReference type="Pfam" id="PF00069">
    <property type="entry name" value="Pkinase"/>
    <property type="match status" value="1"/>
</dbReference>
<feature type="domain" description="THAP-type" evidence="8">
    <location>
        <begin position="81"/>
        <end position="157"/>
    </location>
</feature>
<feature type="region of interest" description="Disordered" evidence="6">
    <location>
        <begin position="1218"/>
        <end position="1277"/>
    </location>
</feature>
<dbReference type="GO" id="GO:0003677">
    <property type="term" value="F:DNA binding"/>
    <property type="evidence" value="ECO:0007669"/>
    <property type="project" value="UniProtKB-UniRule"/>
</dbReference>
<sequence length="1277" mass="142534">MNALTQTGAAAGANQKAKIDRRIKKKSEKGEGRRNRGATHLIVIAEWSEATRSVLLFTATVILDGMAFINGGCKHKPVVQMPTTCGFPNCKFRSRYRGQEDNRHFYRIPKRPLILRQRWLRAIGRTEETVVSQLRICSAHFKDGEKREGDIPVPDPEHDTPISIQLPPKENKSLEKRRQKCQLDSSKCLNMSTTPFPSLNQLYERLGLGDPNQVASAFANALKSATEHTSLDLNLGSRPSSHDSPLLNSTSAFVPSSGDRNSAVSGFGESEASPLAQLLLHPLHATDNLQHNLGPADNVAPLLGLGNNQFGMRPLVALLDGRDCAIEMSLLKDVATVAFCDAQNPSEIHDRVLNEAVVALAYHSIQLDKEDLMKFKRLKAIIRIGPSTGNIDIETASDRGIAICNTKAECIEEQSDTTLSLMLNLYRKTYIFARSSRNQGIEGLKEVSAGTKRLHGSSLLIVGLGNVGKAVALRAKAFGFKITFYDPNISEGMEKALDINRCLNLEEALANADCVTFHCPVNVNTKNIINAQNLKRMKKGVYIVNIISEKLLVESDVLTGLRNGQIGGIALDLNTKNESLSAFPNVIYTPRMSWYSDQSCRELREAAALEARRVLKGEDPFQFHNCVNKKMKAAAEPALPSTSVAPNVTSIHGIPPFSSTNNFLGFPNCLVNTPMMMWPTNFVSEKPVFGNISENQNDDRRVTSGLHEDRPSISPTVAKEDSKNDKSENDYKNGTNASKEEQNSHGEDNDSPPMAKICKLEEQVKVCRSLENIEDANSATTTESYDRKKQSWVEKEADANYFFTNKDSFFFKKAVFAIGSGVPPTPERRDTRINSIMTPSMALDTFKECLDSYEKREIKSCKLVSHVGSAADKDKIRNYYKKYKSFDDVLGRYYILPHDHLYYRYEILKELQNGRMSQIVLAYDHERCQKVVAKIFRNEQWSKICAQKEIKMFWAAVIKEKGSLSLPELCARNFICSILNHFQFRGHYVFVIEKCSRSIRSLLDHGIQFSVSKICSILRQTCCALQFIHNLKIVHGSVCPQHVVQTSEKPFQIRLVDFSYSCLERECKLPLHFPEGKPNYAAPELLLGRKYGKPSDIWGLACLAAEMITKEILFKGDTDTEVMTSIASLLGDISPHLIVLEPSSASINRPEQPYFDRNGVFIFEGKILNRTSIRDCIPQDMFVDPIKSFLKTSLVYNPIRRPTVSTLVRTFTSSTSRAAPASAKLTHHGSPSSISRSTSACPLKSETVTRLSKRMASETDYNATPRRKKAKPSIGYS</sequence>
<evidence type="ECO:0000259" key="7">
    <source>
        <dbReference type="PROSITE" id="PS50011"/>
    </source>
</evidence>
<dbReference type="SUPFAM" id="SSF52283">
    <property type="entry name" value="Formate/glycerate dehydrogenase catalytic domain-like"/>
    <property type="match status" value="1"/>
</dbReference>
<keyword evidence="1" id="KW-0479">Metal-binding</keyword>
<dbReference type="InterPro" id="IPR036291">
    <property type="entry name" value="NAD(P)-bd_dom_sf"/>
</dbReference>
<feature type="compositionally biased region" description="Basic and acidic residues" evidence="6">
    <location>
        <begin position="697"/>
        <end position="711"/>
    </location>
</feature>
<evidence type="ECO:0000256" key="2">
    <source>
        <dbReference type="ARBA" id="ARBA00022771"/>
    </source>
</evidence>
<protein>
    <submittedName>
        <fullName evidence="9">(pine wood nematode) hypothetical protein</fullName>
    </submittedName>
</protein>
<evidence type="ECO:0000259" key="8">
    <source>
        <dbReference type="PROSITE" id="PS50950"/>
    </source>
</evidence>
<dbReference type="InterPro" id="IPR006140">
    <property type="entry name" value="D-isomer_DH_NAD-bd"/>
</dbReference>
<dbReference type="OrthoDB" id="9991913at2759"/>
<name>A0A7I8WJ74_BURXY</name>
<dbReference type="Proteomes" id="UP000582659">
    <property type="component" value="Unassembled WGS sequence"/>
</dbReference>
<gene>
    <name evidence="9" type="ORF">BXYJ_LOCUS6680</name>
</gene>
<proteinExistence type="predicted"/>
<keyword evidence="4 5" id="KW-0238">DNA-binding</keyword>
<dbReference type="SMART" id="SM00220">
    <property type="entry name" value="S_TKc"/>
    <property type="match status" value="1"/>
</dbReference>
<dbReference type="Proteomes" id="UP000659654">
    <property type="component" value="Unassembled WGS sequence"/>
</dbReference>
<dbReference type="EMBL" id="CAJFCV020000003">
    <property type="protein sequence ID" value="CAG9108445.1"/>
    <property type="molecule type" value="Genomic_DNA"/>
</dbReference>
<dbReference type="InterPro" id="IPR006612">
    <property type="entry name" value="THAP_Znf"/>
</dbReference>
<dbReference type="SUPFAM" id="SSF57716">
    <property type="entry name" value="Glucocorticoid receptor-like (DNA-binding domain)"/>
    <property type="match status" value="1"/>
</dbReference>
<dbReference type="SMART" id="SM00980">
    <property type="entry name" value="THAP"/>
    <property type="match status" value="1"/>
</dbReference>
<dbReference type="GO" id="GO:0004672">
    <property type="term" value="F:protein kinase activity"/>
    <property type="evidence" value="ECO:0007669"/>
    <property type="project" value="InterPro"/>
</dbReference>
<feature type="region of interest" description="Disordered" evidence="6">
    <location>
        <begin position="234"/>
        <end position="267"/>
    </location>
</feature>
<keyword evidence="10" id="KW-1185">Reference proteome</keyword>
<accession>A0A7I8WJ74</accession>
<evidence type="ECO:0000256" key="5">
    <source>
        <dbReference type="PROSITE-ProRule" id="PRU00309"/>
    </source>
</evidence>
<dbReference type="PROSITE" id="PS50950">
    <property type="entry name" value="ZF_THAP"/>
    <property type="match status" value="1"/>
</dbReference>
<feature type="compositionally biased region" description="Polar residues" evidence="6">
    <location>
        <begin position="234"/>
        <end position="264"/>
    </location>
</feature>
<dbReference type="PANTHER" id="PTHR46029">
    <property type="entry name" value="C-TERMINAL-BINDING PROTEIN"/>
    <property type="match status" value="1"/>
</dbReference>
<dbReference type="InterPro" id="IPR011009">
    <property type="entry name" value="Kinase-like_dom_sf"/>
</dbReference>
<evidence type="ECO:0000256" key="3">
    <source>
        <dbReference type="ARBA" id="ARBA00022833"/>
    </source>
</evidence>
<comment type="caution">
    <text evidence="9">The sequence shown here is derived from an EMBL/GenBank/DDBJ whole genome shotgun (WGS) entry which is preliminary data.</text>
</comment>
<evidence type="ECO:0000313" key="9">
    <source>
        <dbReference type="EMBL" id="CAD5221442.1"/>
    </source>
</evidence>
<feature type="compositionally biased region" description="Basic and acidic residues" evidence="6">
    <location>
        <begin position="738"/>
        <end position="748"/>
    </location>
</feature>
<dbReference type="EMBL" id="CAJFDI010000003">
    <property type="protein sequence ID" value="CAD5221442.1"/>
    <property type="molecule type" value="Genomic_DNA"/>
</dbReference>
<dbReference type="PROSITE" id="PS50011">
    <property type="entry name" value="PROTEIN_KINASE_DOM"/>
    <property type="match status" value="1"/>
</dbReference>
<dbReference type="GO" id="GO:0003714">
    <property type="term" value="F:transcription corepressor activity"/>
    <property type="evidence" value="ECO:0007669"/>
    <property type="project" value="TreeGrafter"/>
</dbReference>
<dbReference type="Pfam" id="PF00389">
    <property type="entry name" value="2-Hacid_dh"/>
    <property type="match status" value="1"/>
</dbReference>
<dbReference type="GO" id="GO:0003713">
    <property type="term" value="F:transcription coactivator activity"/>
    <property type="evidence" value="ECO:0007669"/>
    <property type="project" value="TreeGrafter"/>
</dbReference>
<feature type="compositionally biased region" description="Basic and acidic residues" evidence="6">
    <location>
        <begin position="718"/>
        <end position="731"/>
    </location>
</feature>
<dbReference type="Pfam" id="PF05485">
    <property type="entry name" value="THAP"/>
    <property type="match status" value="1"/>
</dbReference>
<dbReference type="PANTHER" id="PTHR46029:SF7">
    <property type="entry name" value="C-TERMINAL-BINDING PROTEIN"/>
    <property type="match status" value="1"/>
</dbReference>
<dbReference type="GO" id="GO:0005634">
    <property type="term" value="C:nucleus"/>
    <property type="evidence" value="ECO:0007669"/>
    <property type="project" value="TreeGrafter"/>
</dbReference>
<dbReference type="InterPro" id="IPR006139">
    <property type="entry name" value="D-isomer_2_OHA_DH_cat_dom"/>
</dbReference>
<dbReference type="SUPFAM" id="SSF56112">
    <property type="entry name" value="Protein kinase-like (PK-like)"/>
    <property type="match status" value="1"/>
</dbReference>